<dbReference type="Pfam" id="PF12157">
    <property type="entry name" value="DUF3591"/>
    <property type="match status" value="1"/>
</dbReference>
<evidence type="ECO:0000256" key="1">
    <source>
        <dbReference type="ARBA" id="ARBA00004123"/>
    </source>
</evidence>
<dbReference type="EMBL" id="FJOG01000006">
    <property type="protein sequence ID" value="CZR55608.1"/>
    <property type="molecule type" value="Genomic_DNA"/>
</dbReference>
<name>A0A1L7WS53_9HELO</name>
<dbReference type="PANTHER" id="PTHR13900">
    <property type="entry name" value="TRANSCRIPTION INITIATION FACTOR TFIID"/>
    <property type="match status" value="1"/>
</dbReference>
<organism evidence="5 6">
    <name type="scientific">Phialocephala subalpina</name>
    <dbReference type="NCBI Taxonomy" id="576137"/>
    <lineage>
        <taxon>Eukaryota</taxon>
        <taxon>Fungi</taxon>
        <taxon>Dikarya</taxon>
        <taxon>Ascomycota</taxon>
        <taxon>Pezizomycotina</taxon>
        <taxon>Leotiomycetes</taxon>
        <taxon>Helotiales</taxon>
        <taxon>Mollisiaceae</taxon>
        <taxon>Phialocephala</taxon>
        <taxon>Phialocephala fortinii species complex</taxon>
    </lineage>
</organism>
<evidence type="ECO:0000313" key="6">
    <source>
        <dbReference type="Proteomes" id="UP000184330"/>
    </source>
</evidence>
<evidence type="ECO:0000313" key="5">
    <source>
        <dbReference type="EMBL" id="CZR55608.1"/>
    </source>
</evidence>
<keyword evidence="2" id="KW-0539">Nucleus</keyword>
<feature type="compositionally biased region" description="Acidic residues" evidence="3">
    <location>
        <begin position="55"/>
        <end position="74"/>
    </location>
</feature>
<feature type="compositionally biased region" description="Polar residues" evidence="3">
    <location>
        <begin position="28"/>
        <end position="38"/>
    </location>
</feature>
<feature type="domain" description="Transcription initiation factor TFIID subunit 1 histone acetyltransferase" evidence="4">
    <location>
        <begin position="408"/>
        <end position="866"/>
    </location>
</feature>
<dbReference type="Proteomes" id="UP000184330">
    <property type="component" value="Unassembled WGS sequence"/>
</dbReference>
<comment type="subcellular location">
    <subcellularLocation>
        <location evidence="1">Nucleus</location>
    </subcellularLocation>
</comment>
<evidence type="ECO:0000256" key="3">
    <source>
        <dbReference type="SAM" id="MobiDB-lite"/>
    </source>
</evidence>
<dbReference type="PANTHER" id="PTHR13900:SF0">
    <property type="entry name" value="TRANSCRIPTION INITIATION FACTOR TFIID SUBUNIT 1"/>
    <property type="match status" value="1"/>
</dbReference>
<dbReference type="AlphaFoldDB" id="A0A1L7WS53"/>
<dbReference type="GO" id="GO:0017025">
    <property type="term" value="F:TBP-class protein binding"/>
    <property type="evidence" value="ECO:0007669"/>
    <property type="project" value="InterPro"/>
</dbReference>
<feature type="compositionally biased region" description="Acidic residues" evidence="3">
    <location>
        <begin position="256"/>
        <end position="268"/>
    </location>
</feature>
<dbReference type="OrthoDB" id="5752at2759"/>
<dbReference type="InterPro" id="IPR040240">
    <property type="entry name" value="TAF1"/>
</dbReference>
<feature type="compositionally biased region" description="Basic and acidic residues" evidence="3">
    <location>
        <begin position="981"/>
        <end position="996"/>
    </location>
</feature>
<dbReference type="GO" id="GO:0016251">
    <property type="term" value="F:RNA polymerase II general transcription initiation factor activity"/>
    <property type="evidence" value="ECO:0007669"/>
    <property type="project" value="InterPro"/>
</dbReference>
<sequence length="1096" mass="122867">MADSDFPTFTEIDWKQQQEEDDRALQNLLANPEQSGQNEGLFDENRPLDAGEKADDAEDFEDISDDDLPDEEEATGGKDDEAPGLMDDVDMGMDDDDDLFGDNQVSTPFDQFDDDEVFQSSGVTDAPHANGGLTLPSVEPVEEEVDLRALNFPEHGTVQDDTPADYEGDEEFMRQNYPDYDQNGVANLTELFPPRRAHFIPKAPIKPPKPVNPTKVSLDLAPDQEKSFRAAGPARSDKQKSILEAEAKGLVPIVEESSDEANSDDEFDYTPLDPSERIGGLSMTDIEIACAEWESKINPQVATPPPEDDEEPMDEWEREFLGHSSKRKRTQDVDEFTITPIYPIPDFDNFEQMALQTAKKVVLDLNDPHLLIDFQEPNPAAKRRRIGRGGNFRGVGNGSFASTLSKRFNISNDEAYDALKENHQSKVRATLGNISVEHSLPALKLQWPYYLVKMEPQALRAYHRPGIMLQKMMNQPIFFSKPGMRKKKAVKNLPVTEVFKETKDLSLADHYSSATLLEYSEEHPTVLSNFGMGNRIINYYRRKDAEDAERPVPEDKVGDTNVLLTEDKSPFSNFGMIDPGETVRCIHNSMYRAPIFKHEPKNTDFLVIRTNTGLTGFTWHIRNIDNIFVVGQQFPSVEIPGPHSRKVTNAAKFRMKMIAYRKIRHSRDANLKIGDITHHIAGSSDMQNRQKLKEFMLYDKVDKVWRMRPGDPVPDEASIRQMVKPEEVCLIDAMQVGSQYLADAGYAAGEDEDDEKMDDKEGQSLEQNLAPWRTSKAFLEASADKAMLQLHGEGDPSGRGSAFSFIKTSMKGGYLDAIAHGPMASAAARVAKDPKANNGHTYNVKAQQTIYNEAIRRIWEQQKSELSNPVDPENDVDMDGLEHSGSAMVAATPRFDDDNASVFSATSRTGKVMKITRRVRNEYGQVEERVELIKDARVWQAYEKVRREQEGQDIDVNNWKPSGDPEKDKIALAKISKEVERLNRNKERRQAREKQKLGLGRGKKAIGAADPNDALSPSSTPVPSTEKPTGTTRKCANCGQMGHIKTNKKYCESCRREKGLTKPEEQLCPMLNGTMKQEDIAPNHGGFGAIQAPSFS</sequence>
<feature type="compositionally biased region" description="Polar residues" evidence="3">
    <location>
        <begin position="1015"/>
        <end position="1033"/>
    </location>
</feature>
<dbReference type="STRING" id="576137.A0A1L7WS53"/>
<dbReference type="InterPro" id="IPR022591">
    <property type="entry name" value="TAF1_HAT_dom"/>
</dbReference>
<keyword evidence="5" id="KW-0648">Protein biosynthesis</keyword>
<gene>
    <name evidence="5" type="ORF">PAC_05496</name>
</gene>
<protein>
    <submittedName>
        <fullName evidence="5">Related to transcription initiation factor IID 250K chain splice form 2</fullName>
    </submittedName>
</protein>
<feature type="compositionally biased region" description="Basic and acidic residues" evidence="3">
    <location>
        <begin position="43"/>
        <end position="54"/>
    </location>
</feature>
<proteinExistence type="predicted"/>
<accession>A0A1L7WS53</accession>
<dbReference type="GO" id="GO:0004402">
    <property type="term" value="F:histone acetyltransferase activity"/>
    <property type="evidence" value="ECO:0007669"/>
    <property type="project" value="InterPro"/>
</dbReference>
<keyword evidence="5" id="KW-0396">Initiation factor</keyword>
<feature type="compositionally biased region" description="Acidic residues" evidence="3">
    <location>
        <begin position="87"/>
        <end position="100"/>
    </location>
</feature>
<dbReference type="GO" id="GO:0005669">
    <property type="term" value="C:transcription factor TFIID complex"/>
    <property type="evidence" value="ECO:0007669"/>
    <property type="project" value="InterPro"/>
</dbReference>
<feature type="region of interest" description="Disordered" evidence="3">
    <location>
        <begin position="251"/>
        <end position="278"/>
    </location>
</feature>
<dbReference type="GO" id="GO:0051123">
    <property type="term" value="P:RNA polymerase II preinitiation complex assembly"/>
    <property type="evidence" value="ECO:0007669"/>
    <property type="project" value="TreeGrafter"/>
</dbReference>
<evidence type="ECO:0000259" key="4">
    <source>
        <dbReference type="Pfam" id="PF12157"/>
    </source>
</evidence>
<feature type="region of interest" description="Disordered" evidence="3">
    <location>
        <begin position="1"/>
        <end position="112"/>
    </location>
</feature>
<evidence type="ECO:0000256" key="2">
    <source>
        <dbReference type="ARBA" id="ARBA00023242"/>
    </source>
</evidence>
<feature type="region of interest" description="Disordered" evidence="3">
    <location>
        <begin position="981"/>
        <end position="1033"/>
    </location>
</feature>
<dbReference type="GO" id="GO:0003743">
    <property type="term" value="F:translation initiation factor activity"/>
    <property type="evidence" value="ECO:0007669"/>
    <property type="project" value="UniProtKB-KW"/>
</dbReference>
<reference evidence="5 6" key="1">
    <citation type="submission" date="2016-03" db="EMBL/GenBank/DDBJ databases">
        <authorList>
            <person name="Ploux O."/>
        </authorList>
    </citation>
    <scope>NUCLEOTIDE SEQUENCE [LARGE SCALE GENOMIC DNA]</scope>
    <source>
        <strain evidence="5 6">UAMH 11012</strain>
    </source>
</reference>
<keyword evidence="6" id="KW-1185">Reference proteome</keyword>